<accession>A0ABC9QIK9</accession>
<evidence type="ECO:0000256" key="6">
    <source>
        <dbReference type="ARBA" id="ARBA00023288"/>
    </source>
</evidence>
<keyword evidence="3" id="KW-0732">Signal</keyword>
<comment type="similarity">
    <text evidence="2">Belongs to the NlpA lipoprotein family.</text>
</comment>
<keyword evidence="4" id="KW-0472">Membrane</keyword>
<evidence type="ECO:0000256" key="5">
    <source>
        <dbReference type="ARBA" id="ARBA00023139"/>
    </source>
</evidence>
<dbReference type="Gene3D" id="3.40.190.10">
    <property type="entry name" value="Periplasmic binding protein-like II"/>
    <property type="match status" value="2"/>
</dbReference>
<comment type="subcellular location">
    <subcellularLocation>
        <location evidence="1">Membrane</location>
        <topology evidence="1">Lipid-anchor</topology>
    </subcellularLocation>
</comment>
<dbReference type="Pfam" id="PF03180">
    <property type="entry name" value="Lipoprotein_9"/>
    <property type="match status" value="1"/>
</dbReference>
<dbReference type="GO" id="GO:0016020">
    <property type="term" value="C:membrane"/>
    <property type="evidence" value="ECO:0007669"/>
    <property type="project" value="UniProtKB-SubCell"/>
</dbReference>
<sequence length="87" mass="9763">KAAQLPRALDDVDIAIINSNFALGAGLNPSKDTIFREDKNSPYVNYVVVRSEGKNSEKTKVIDEILRSDKFKAIINEHYKDILIPAF</sequence>
<dbReference type="PANTHER" id="PTHR30429">
    <property type="entry name" value="D-METHIONINE-BINDING LIPOPROTEIN METQ"/>
    <property type="match status" value="1"/>
</dbReference>
<dbReference type="PANTHER" id="PTHR30429:SF0">
    <property type="entry name" value="METHIONINE-BINDING LIPOPROTEIN METQ"/>
    <property type="match status" value="1"/>
</dbReference>
<dbReference type="Proteomes" id="UP000003238">
    <property type="component" value="Unassembled WGS sequence"/>
</dbReference>
<evidence type="ECO:0000256" key="3">
    <source>
        <dbReference type="ARBA" id="ARBA00022729"/>
    </source>
</evidence>
<dbReference type="EMBL" id="AIOS01000148">
    <property type="protein sequence ID" value="EIB50655.1"/>
    <property type="molecule type" value="Genomic_DNA"/>
</dbReference>
<name>A0ABC9QIK9_CAMJU</name>
<evidence type="ECO:0000256" key="1">
    <source>
        <dbReference type="ARBA" id="ARBA00004635"/>
    </source>
</evidence>
<feature type="non-terminal residue" evidence="7">
    <location>
        <position position="1"/>
    </location>
</feature>
<dbReference type="InterPro" id="IPR004872">
    <property type="entry name" value="Lipoprotein_NlpA"/>
</dbReference>
<evidence type="ECO:0000256" key="2">
    <source>
        <dbReference type="ARBA" id="ARBA00008973"/>
    </source>
</evidence>
<dbReference type="AlphaFoldDB" id="A0ABC9QIK9"/>
<keyword evidence="6 7" id="KW-0449">Lipoprotein</keyword>
<dbReference type="SUPFAM" id="SSF53850">
    <property type="entry name" value="Periplasmic binding protein-like II"/>
    <property type="match status" value="1"/>
</dbReference>
<dbReference type="RefSeq" id="WP_002874786.1">
    <property type="nucleotide sequence ID" value="NZ_AIOS01000148.1"/>
</dbReference>
<comment type="caution">
    <text evidence="7">The sequence shown here is derived from an EMBL/GenBank/DDBJ whole genome shotgun (WGS) entry which is preliminary data.</text>
</comment>
<proteinExistence type="inferred from homology"/>
<organism evidence="7 8">
    <name type="scientific">Campylobacter jejuni subsp. jejuni 2008-988</name>
    <dbReference type="NCBI Taxonomy" id="889253"/>
    <lineage>
        <taxon>Bacteria</taxon>
        <taxon>Pseudomonadati</taxon>
        <taxon>Campylobacterota</taxon>
        <taxon>Epsilonproteobacteria</taxon>
        <taxon>Campylobacterales</taxon>
        <taxon>Campylobacteraceae</taxon>
        <taxon>Campylobacter</taxon>
    </lineage>
</organism>
<evidence type="ECO:0000313" key="7">
    <source>
        <dbReference type="EMBL" id="EIB50655.1"/>
    </source>
</evidence>
<protein>
    <submittedName>
        <fullName evidence="7">NLPA family lipoprotein</fullName>
    </submittedName>
</protein>
<reference evidence="7 8" key="1">
    <citation type="submission" date="2010-10" db="EMBL/GenBank/DDBJ databases">
        <authorList>
            <person name="Richards V."/>
            <person name="Lefebure T."/>
            <person name="Suzuki H."/>
            <person name="Pavinski Bitar P."/>
            <person name="Stanhope M."/>
        </authorList>
    </citation>
    <scope>NUCLEOTIDE SEQUENCE [LARGE SCALE GENOMIC DNA]</scope>
    <source>
        <strain evidence="7 8">2008-988</strain>
    </source>
</reference>
<keyword evidence="5" id="KW-0564">Palmitate</keyword>
<gene>
    <name evidence="7" type="ORF">cje154_09963</name>
</gene>
<evidence type="ECO:0000313" key="8">
    <source>
        <dbReference type="Proteomes" id="UP000003238"/>
    </source>
</evidence>
<evidence type="ECO:0000256" key="4">
    <source>
        <dbReference type="ARBA" id="ARBA00023136"/>
    </source>
</evidence>